<reference evidence="1 2" key="1">
    <citation type="submission" date="2018-10" db="EMBL/GenBank/DDBJ databases">
        <title>Sequencing the genomes of 1000 actinobacteria strains.</title>
        <authorList>
            <person name="Klenk H.-P."/>
        </authorList>
    </citation>
    <scope>NUCLEOTIDE SEQUENCE [LARGE SCALE GENOMIC DNA]</scope>
    <source>
        <strain evidence="1 2">DSM 45175</strain>
    </source>
</reference>
<proteinExistence type="predicted"/>
<evidence type="ECO:0000313" key="2">
    <source>
        <dbReference type="Proteomes" id="UP000277671"/>
    </source>
</evidence>
<gene>
    <name evidence="1" type="ORF">BDK92_0170</name>
</gene>
<protein>
    <submittedName>
        <fullName evidence="1">Uncharacterized protein</fullName>
    </submittedName>
</protein>
<keyword evidence="2" id="KW-1185">Reference proteome</keyword>
<accession>A0A495JC57</accession>
<comment type="caution">
    <text evidence="1">The sequence shown here is derived from an EMBL/GenBank/DDBJ whole genome shotgun (WGS) entry which is preliminary data.</text>
</comment>
<name>A0A495JC57_9ACTN</name>
<dbReference type="Proteomes" id="UP000277671">
    <property type="component" value="Unassembled WGS sequence"/>
</dbReference>
<dbReference type="EMBL" id="RBKT01000001">
    <property type="protein sequence ID" value="RKR85952.1"/>
    <property type="molecule type" value="Genomic_DNA"/>
</dbReference>
<evidence type="ECO:0000313" key="1">
    <source>
        <dbReference type="EMBL" id="RKR85952.1"/>
    </source>
</evidence>
<organism evidence="1 2">
    <name type="scientific">Micromonospora pisi</name>
    <dbReference type="NCBI Taxonomy" id="589240"/>
    <lineage>
        <taxon>Bacteria</taxon>
        <taxon>Bacillati</taxon>
        <taxon>Actinomycetota</taxon>
        <taxon>Actinomycetes</taxon>
        <taxon>Micromonosporales</taxon>
        <taxon>Micromonosporaceae</taxon>
        <taxon>Micromonospora</taxon>
    </lineage>
</organism>
<dbReference type="AlphaFoldDB" id="A0A495JC57"/>
<sequence length="67" mass="7391">MEIAAILRGGPGDSQSVVATGRQVVWRSCLYEMTSDRVMRGGGEGRVYEHRPDCCEPFGRGAEDRCE</sequence>